<evidence type="ECO:0000259" key="3">
    <source>
        <dbReference type="PROSITE" id="PS50039"/>
    </source>
</evidence>
<dbReference type="SUPFAM" id="SSF46785">
    <property type="entry name" value="Winged helix' DNA-binding domain"/>
    <property type="match status" value="1"/>
</dbReference>
<name>A0A915DNI1_9BILA</name>
<dbReference type="AlphaFoldDB" id="A0A915DNI1"/>
<dbReference type="PANTHER" id="PTHR11829:SF388">
    <property type="entry name" value="FORK HEAD DOMAIN-CONTAINING PROTEIN L1-RELATED"/>
    <property type="match status" value="1"/>
</dbReference>
<keyword evidence="4" id="KW-1185">Reference proteome</keyword>
<dbReference type="PANTHER" id="PTHR11829">
    <property type="entry name" value="FORKHEAD BOX PROTEIN"/>
    <property type="match status" value="1"/>
</dbReference>
<evidence type="ECO:0000313" key="5">
    <source>
        <dbReference type="WBParaSite" id="jg21940"/>
    </source>
</evidence>
<dbReference type="GO" id="GO:0030154">
    <property type="term" value="P:cell differentiation"/>
    <property type="evidence" value="ECO:0007669"/>
    <property type="project" value="TreeGrafter"/>
</dbReference>
<evidence type="ECO:0000256" key="2">
    <source>
        <dbReference type="PROSITE-ProRule" id="PRU00089"/>
    </source>
</evidence>
<dbReference type="InterPro" id="IPR036388">
    <property type="entry name" value="WH-like_DNA-bd_sf"/>
</dbReference>
<protein>
    <submittedName>
        <fullName evidence="5">Fork-head domain-containing protein</fullName>
    </submittedName>
</protein>
<keyword evidence="1 2" id="KW-0238">DNA-binding</keyword>
<evidence type="ECO:0000256" key="1">
    <source>
        <dbReference type="ARBA" id="ARBA00023125"/>
    </source>
</evidence>
<dbReference type="InterPro" id="IPR036390">
    <property type="entry name" value="WH_DNA-bd_sf"/>
</dbReference>
<dbReference type="PROSITE" id="PS00657">
    <property type="entry name" value="FORK_HEAD_1"/>
    <property type="match status" value="1"/>
</dbReference>
<comment type="subcellular location">
    <subcellularLocation>
        <location evidence="2">Nucleus</location>
    </subcellularLocation>
</comment>
<dbReference type="WBParaSite" id="jg21940">
    <property type="protein sequence ID" value="jg21940"/>
    <property type="gene ID" value="jg21940"/>
</dbReference>
<sequence>MNCYGAQASLKHYSFPCPFRMDKPPYSYVALISMAISSSPEQKMTLSQIYNYIDANFDYYKMPVPKKARLAEFYPAQSQPQ</sequence>
<dbReference type="Proteomes" id="UP000887574">
    <property type="component" value="Unplaced"/>
</dbReference>
<dbReference type="GO" id="GO:0005634">
    <property type="term" value="C:nucleus"/>
    <property type="evidence" value="ECO:0007669"/>
    <property type="project" value="UniProtKB-SubCell"/>
</dbReference>
<dbReference type="SMART" id="SM00339">
    <property type="entry name" value="FH"/>
    <property type="match status" value="1"/>
</dbReference>
<reference evidence="5" key="1">
    <citation type="submission" date="2022-11" db="UniProtKB">
        <authorList>
            <consortium name="WormBaseParasite"/>
        </authorList>
    </citation>
    <scope>IDENTIFICATION</scope>
</reference>
<dbReference type="InterPro" id="IPR001766">
    <property type="entry name" value="Fork_head_dom"/>
</dbReference>
<proteinExistence type="predicted"/>
<dbReference type="PROSITE" id="PS50039">
    <property type="entry name" value="FORK_HEAD_3"/>
    <property type="match status" value="1"/>
</dbReference>
<dbReference type="InterPro" id="IPR050211">
    <property type="entry name" value="FOX_domain-containing"/>
</dbReference>
<dbReference type="GO" id="GO:0009653">
    <property type="term" value="P:anatomical structure morphogenesis"/>
    <property type="evidence" value="ECO:0007669"/>
    <property type="project" value="TreeGrafter"/>
</dbReference>
<organism evidence="4 5">
    <name type="scientific">Ditylenchus dipsaci</name>
    <dbReference type="NCBI Taxonomy" id="166011"/>
    <lineage>
        <taxon>Eukaryota</taxon>
        <taxon>Metazoa</taxon>
        <taxon>Ecdysozoa</taxon>
        <taxon>Nematoda</taxon>
        <taxon>Chromadorea</taxon>
        <taxon>Rhabditida</taxon>
        <taxon>Tylenchina</taxon>
        <taxon>Tylenchomorpha</taxon>
        <taxon>Sphaerularioidea</taxon>
        <taxon>Anguinidae</taxon>
        <taxon>Anguininae</taxon>
        <taxon>Ditylenchus</taxon>
    </lineage>
</organism>
<keyword evidence="2" id="KW-0539">Nucleus</keyword>
<dbReference type="GO" id="GO:0000978">
    <property type="term" value="F:RNA polymerase II cis-regulatory region sequence-specific DNA binding"/>
    <property type="evidence" value="ECO:0007669"/>
    <property type="project" value="TreeGrafter"/>
</dbReference>
<dbReference type="InterPro" id="IPR018122">
    <property type="entry name" value="TF_fork_head_CS_1"/>
</dbReference>
<dbReference type="Pfam" id="PF00250">
    <property type="entry name" value="Forkhead"/>
    <property type="match status" value="1"/>
</dbReference>
<dbReference type="Gene3D" id="1.10.10.10">
    <property type="entry name" value="Winged helix-like DNA-binding domain superfamily/Winged helix DNA-binding domain"/>
    <property type="match status" value="1"/>
</dbReference>
<feature type="DNA-binding region" description="Fork-head" evidence="2">
    <location>
        <begin position="23"/>
        <end position="81"/>
    </location>
</feature>
<accession>A0A915DNI1</accession>
<dbReference type="PRINTS" id="PR00053">
    <property type="entry name" value="FORKHEAD"/>
</dbReference>
<feature type="domain" description="Fork-head" evidence="3">
    <location>
        <begin position="23"/>
        <end position="81"/>
    </location>
</feature>
<evidence type="ECO:0000313" key="4">
    <source>
        <dbReference type="Proteomes" id="UP000887574"/>
    </source>
</evidence>
<dbReference type="GO" id="GO:0000981">
    <property type="term" value="F:DNA-binding transcription factor activity, RNA polymerase II-specific"/>
    <property type="evidence" value="ECO:0007669"/>
    <property type="project" value="TreeGrafter"/>
</dbReference>